<proteinExistence type="predicted"/>
<feature type="coiled-coil region" evidence="1">
    <location>
        <begin position="82"/>
        <end position="116"/>
    </location>
</feature>
<evidence type="ECO:0000256" key="1">
    <source>
        <dbReference type="SAM" id="Coils"/>
    </source>
</evidence>
<sequence>MNKRLLLSLLISILLVVLAGIGYGVFIFVEKEYEKSSVDLEKFGFGITGAPRIDESSVGILGQAQLPATFVDQKLTPAERVIQSLVRDRDNLMLANQSLQQQISALEKQIADLEHQQKLNEHFVPETFEQELDRVENMLHLYLQQSTDAQRFSRVRIELMAAAGRMEYKRFVEANRLMLDSAQRTRIVLEHLPAFMFCVGDAVQLAANSVREERSIQEYFYYPDQVRLANALQQDLNSVLPACQRPLRENLQSSLSR</sequence>
<evidence type="ECO:0000313" key="3">
    <source>
        <dbReference type="Proteomes" id="UP000325302"/>
    </source>
</evidence>
<organism evidence="2 3">
    <name type="scientific">Nitrincola tapanii</name>
    <dbReference type="NCBI Taxonomy" id="1708751"/>
    <lineage>
        <taxon>Bacteria</taxon>
        <taxon>Pseudomonadati</taxon>
        <taxon>Pseudomonadota</taxon>
        <taxon>Gammaproteobacteria</taxon>
        <taxon>Oceanospirillales</taxon>
        <taxon>Oceanospirillaceae</taxon>
        <taxon>Nitrincola</taxon>
    </lineage>
</organism>
<protein>
    <submittedName>
        <fullName evidence="2">Uncharacterized protein</fullName>
    </submittedName>
</protein>
<dbReference type="OrthoDB" id="6087362at2"/>
<dbReference type="RefSeq" id="WP_149391439.1">
    <property type="nucleotide sequence ID" value="NZ_SMRS01000007.1"/>
</dbReference>
<evidence type="ECO:0000313" key="2">
    <source>
        <dbReference type="EMBL" id="KAA0874207.1"/>
    </source>
</evidence>
<dbReference type="Proteomes" id="UP000325302">
    <property type="component" value="Unassembled WGS sequence"/>
</dbReference>
<name>A0A5A9W0D7_9GAMM</name>
<keyword evidence="3" id="KW-1185">Reference proteome</keyword>
<reference evidence="2 3" key="1">
    <citation type="submission" date="2019-03" db="EMBL/GenBank/DDBJ databases">
        <title>Nitrincola sp. nov. isolated from an Indian soda lake.</title>
        <authorList>
            <person name="Joshi A."/>
            <person name="Thite S.V."/>
            <person name="Joseph N."/>
            <person name="Dhotre D."/>
            <person name="Moorthy M."/>
            <person name="Shouche Y.S."/>
        </authorList>
    </citation>
    <scope>NUCLEOTIDE SEQUENCE [LARGE SCALE GENOMIC DNA]</scope>
    <source>
        <strain evidence="2 3">MEB193</strain>
    </source>
</reference>
<comment type="caution">
    <text evidence="2">The sequence shown here is derived from an EMBL/GenBank/DDBJ whole genome shotgun (WGS) entry which is preliminary data.</text>
</comment>
<gene>
    <name evidence="2" type="ORF">E1H14_10570</name>
</gene>
<accession>A0A5A9W0D7</accession>
<dbReference type="AlphaFoldDB" id="A0A5A9W0D7"/>
<keyword evidence="1" id="KW-0175">Coiled coil</keyword>
<dbReference type="EMBL" id="SMRS01000007">
    <property type="protein sequence ID" value="KAA0874207.1"/>
    <property type="molecule type" value="Genomic_DNA"/>
</dbReference>